<protein>
    <submittedName>
        <fullName evidence="7">Methyl-accepting chemotaxis protein</fullName>
    </submittedName>
</protein>
<dbReference type="Pfam" id="PF00672">
    <property type="entry name" value="HAMP"/>
    <property type="match status" value="1"/>
</dbReference>
<dbReference type="RefSeq" id="WP_004624811.1">
    <property type="nucleotide sequence ID" value="NZ_AORV01000026.1"/>
</dbReference>
<evidence type="ECO:0000256" key="1">
    <source>
        <dbReference type="ARBA" id="ARBA00023224"/>
    </source>
</evidence>
<feature type="transmembrane region" description="Helical" evidence="4">
    <location>
        <begin position="41"/>
        <end position="61"/>
    </location>
</feature>
<dbReference type="PROSITE" id="PS50885">
    <property type="entry name" value="HAMP"/>
    <property type="match status" value="1"/>
</dbReference>
<comment type="caution">
    <text evidence="7">The sequence shown here is derived from an EMBL/GenBank/DDBJ whole genome shotgun (WGS) entry which is preliminary data.</text>
</comment>
<dbReference type="SUPFAM" id="SSF58104">
    <property type="entry name" value="Methyl-accepting chemotaxis protein (MCP) signaling domain"/>
    <property type="match status" value="1"/>
</dbReference>
<evidence type="ECO:0000256" key="2">
    <source>
        <dbReference type="ARBA" id="ARBA00029447"/>
    </source>
</evidence>
<dbReference type="AlphaFoldDB" id="S0FK41"/>
<evidence type="ECO:0000313" key="8">
    <source>
        <dbReference type="Proteomes" id="UP000014155"/>
    </source>
</evidence>
<dbReference type="PANTHER" id="PTHR32089">
    <property type="entry name" value="METHYL-ACCEPTING CHEMOTAXIS PROTEIN MCPB"/>
    <property type="match status" value="1"/>
</dbReference>
<organism evidence="7 8">
    <name type="scientific">Ruminiclostridium cellobioparum subsp. termitidis CT1112</name>
    <dbReference type="NCBI Taxonomy" id="1195236"/>
    <lineage>
        <taxon>Bacteria</taxon>
        <taxon>Bacillati</taxon>
        <taxon>Bacillota</taxon>
        <taxon>Clostridia</taxon>
        <taxon>Eubacteriales</taxon>
        <taxon>Oscillospiraceae</taxon>
        <taxon>Ruminiclostridium</taxon>
    </lineage>
</organism>
<accession>S0FK41</accession>
<evidence type="ECO:0000313" key="7">
    <source>
        <dbReference type="EMBL" id="EMS72565.1"/>
    </source>
</evidence>
<gene>
    <name evidence="7" type="ORF">CTER_1325</name>
</gene>
<dbReference type="Gene3D" id="1.10.287.950">
    <property type="entry name" value="Methyl-accepting chemotaxis protein"/>
    <property type="match status" value="1"/>
</dbReference>
<dbReference type="InterPro" id="IPR003660">
    <property type="entry name" value="HAMP_dom"/>
</dbReference>
<dbReference type="PANTHER" id="PTHR32089:SF112">
    <property type="entry name" value="LYSOZYME-LIKE PROTEIN-RELATED"/>
    <property type="match status" value="1"/>
</dbReference>
<dbReference type="PROSITE" id="PS50111">
    <property type="entry name" value="CHEMOTAXIS_TRANSDUC_2"/>
    <property type="match status" value="1"/>
</dbReference>
<reference evidence="7 8" key="1">
    <citation type="journal article" date="2013" name="Genome Announc.">
        <title>Draft Genome Sequence of the Cellulolytic, Mesophilic, Anaerobic Bacterium Clostridium termitidis Strain CT1112 (DSM 5398).</title>
        <authorList>
            <person name="Lal S."/>
            <person name="Ramachandran U."/>
            <person name="Zhang X."/>
            <person name="Munir R."/>
            <person name="Sparling R."/>
            <person name="Levin D.B."/>
        </authorList>
    </citation>
    <scope>NUCLEOTIDE SEQUENCE [LARGE SCALE GENOMIC DNA]</scope>
    <source>
        <strain evidence="7 8">CT1112</strain>
    </source>
</reference>
<evidence type="ECO:0000256" key="4">
    <source>
        <dbReference type="SAM" id="Phobius"/>
    </source>
</evidence>
<dbReference type="STRING" id="1195236.CTER_1325"/>
<dbReference type="InterPro" id="IPR004089">
    <property type="entry name" value="MCPsignal_dom"/>
</dbReference>
<dbReference type="GO" id="GO:0016020">
    <property type="term" value="C:membrane"/>
    <property type="evidence" value="ECO:0007669"/>
    <property type="project" value="InterPro"/>
</dbReference>
<keyword evidence="8" id="KW-1185">Reference proteome</keyword>
<evidence type="ECO:0000259" key="5">
    <source>
        <dbReference type="PROSITE" id="PS50111"/>
    </source>
</evidence>
<keyword evidence="4" id="KW-1133">Transmembrane helix</keyword>
<keyword evidence="1 3" id="KW-0807">Transducer</keyword>
<dbReference type="GO" id="GO:0007165">
    <property type="term" value="P:signal transduction"/>
    <property type="evidence" value="ECO:0007669"/>
    <property type="project" value="UniProtKB-KW"/>
</dbReference>
<evidence type="ECO:0000256" key="3">
    <source>
        <dbReference type="PROSITE-ProRule" id="PRU00284"/>
    </source>
</evidence>
<feature type="transmembrane region" description="Helical" evidence="4">
    <location>
        <begin position="341"/>
        <end position="360"/>
    </location>
</feature>
<dbReference type="eggNOG" id="COG0840">
    <property type="taxonomic scope" value="Bacteria"/>
</dbReference>
<dbReference type="SMART" id="SM00283">
    <property type="entry name" value="MA"/>
    <property type="match status" value="1"/>
</dbReference>
<evidence type="ECO:0000259" key="6">
    <source>
        <dbReference type="PROSITE" id="PS50885"/>
    </source>
</evidence>
<dbReference type="Proteomes" id="UP000014155">
    <property type="component" value="Unassembled WGS sequence"/>
</dbReference>
<dbReference type="Gene3D" id="6.10.340.10">
    <property type="match status" value="1"/>
</dbReference>
<dbReference type="CDD" id="cd06225">
    <property type="entry name" value="HAMP"/>
    <property type="match status" value="1"/>
</dbReference>
<keyword evidence="4" id="KW-0812">Transmembrane</keyword>
<proteinExistence type="inferred from homology"/>
<comment type="similarity">
    <text evidence="2">Belongs to the methyl-accepting chemotaxis (MCP) protein family.</text>
</comment>
<name>S0FK41_RUMCE</name>
<feature type="domain" description="HAMP" evidence="6">
    <location>
        <begin position="361"/>
        <end position="413"/>
    </location>
</feature>
<dbReference type="Pfam" id="PF00015">
    <property type="entry name" value="MCPsignal"/>
    <property type="match status" value="1"/>
</dbReference>
<feature type="domain" description="Methyl-accepting transducer" evidence="5">
    <location>
        <begin position="432"/>
        <end position="682"/>
    </location>
</feature>
<keyword evidence="4" id="KW-0472">Membrane</keyword>
<dbReference type="EMBL" id="AORV01000026">
    <property type="protein sequence ID" value="EMS72565.1"/>
    <property type="molecule type" value="Genomic_DNA"/>
</dbReference>
<dbReference type="PATRIC" id="fig|1195236.3.peg.1642"/>
<sequence length="719" mass="78642">MKVMPVGSKIKQSITSLFEKETSGFESRSILLRKFKIQTRLIASFVLLLIAMLLITSIYSYSSSTNTMNERVRTDSLQVMGQTSVILNNEIKRMEDYFLDIGLNAAVQDALSKYRAGDKFIQLDQSRTLKSFLSIKFAASNDIAYCGIFHGNGFTQVEAYNTASVSPDIGAISKKDLKQLEWSDFKADPSNSGITSYYGIQQNIASITDKQNVLAKMVLIPKNNYLAGAFEKLDIGKDPKTEKAFPIFVADNNGRIIASRSVEEYPTGKATEVSKLIADNIMKNIKEGSTGLEAGNLDLNIGGSTGLVTYSQINKDKQLFVISIIPYYYLNSAANKLRTNISIIGFICVIIAFALCIVIARSVSQPLNKLVRIMKKAKAGDLTDQSQDYEKDEIADVCRNYNDMLLNINSLIANVRNSTQCVLSVANKISIASKSTYNASEQVALTAEQIARGAADQAAEINDSVGNMEQLSEGITLVENDIAKVMVLANKIKNLNTDVLKTIDTLNLKSTQVSDTTNKVSTNIYDLSKSMQEIQKILKIMNSISEQINLLSLNAAIEAARAGESGKGFAVVANEVRKLADKSKEFTGSINNIIASIEHKTNVTVEQVKNSDIAVNEQKMAVKETEELFNLVFGSIEIVLKDITRTEKSVASIVESKGKVLESMESISAVAEEAAATTEMISASTQEQFASAEELSNNAGDLESLSIVLNSELDKFKTE</sequence>
<dbReference type="SMART" id="SM00304">
    <property type="entry name" value="HAMP"/>
    <property type="match status" value="1"/>
</dbReference>